<dbReference type="HOGENOM" id="CLU_044844_0_0_11"/>
<gene>
    <name evidence="2" type="ordered locus">AMIS_48440</name>
</gene>
<keyword evidence="3" id="KW-1185">Reference proteome</keyword>
<organism evidence="2 3">
    <name type="scientific">Actinoplanes missouriensis (strain ATCC 14538 / DSM 43046 / CBS 188.64 / JCM 3121 / NBRC 102363 / NCIMB 12654 / NRRL B-3342 / UNCC 431)</name>
    <dbReference type="NCBI Taxonomy" id="512565"/>
    <lineage>
        <taxon>Bacteria</taxon>
        <taxon>Bacillati</taxon>
        <taxon>Actinomycetota</taxon>
        <taxon>Actinomycetes</taxon>
        <taxon>Micromonosporales</taxon>
        <taxon>Micromonosporaceae</taxon>
        <taxon>Actinoplanes</taxon>
    </lineage>
</organism>
<dbReference type="RefSeq" id="WP_014444953.1">
    <property type="nucleotide sequence ID" value="NC_017093.1"/>
</dbReference>
<evidence type="ECO:0000313" key="3">
    <source>
        <dbReference type="Proteomes" id="UP000007882"/>
    </source>
</evidence>
<evidence type="ECO:0000256" key="1">
    <source>
        <dbReference type="SAM" id="SignalP"/>
    </source>
</evidence>
<sequence length="367" mass="37339">MITRSVVAAVMGAAALLVPAPASAAPAVRTIVSGLDNPRGITLGPRGEIYVAEAGRGGAGPCRPGPEGGQVCFGRSGAISVIEHGRRWRVRSRLPSLASPEGAEASGPSDVSIGADGRVYYTIGLGGSPDLRTEVPQLAGTAKLYRAGHAPAVLADLGAHEKSANPDGVTPADTNPNALLLTRRGQYVVDAGGNSLLRVAPRGRISTVATFPRRTVTAPEGLPPGSPPAGTPIPMEAVPTSVTRGPDGAFYVGELTGFPFPAGQARVWRIVPGEAPAVFATGFTNIIDLAWAPDGRLYVLEIAHRGLLSGDRTGALLRVGRKGKHHIVASAGLTAPGGLAISGRSAYVTNCSVCKGTGSVVRISLGS</sequence>
<evidence type="ECO:0008006" key="4">
    <source>
        <dbReference type="Google" id="ProtNLM"/>
    </source>
</evidence>
<dbReference type="STRING" id="512565.AMIS_48440"/>
<dbReference type="eggNOG" id="COG2133">
    <property type="taxonomic scope" value="Bacteria"/>
</dbReference>
<dbReference type="InterPro" id="IPR048031">
    <property type="entry name" value="ScyD/ScyE-like"/>
</dbReference>
<dbReference type="EMBL" id="AP012319">
    <property type="protein sequence ID" value="BAL90064.1"/>
    <property type="molecule type" value="Genomic_DNA"/>
</dbReference>
<dbReference type="AlphaFoldDB" id="I0HAM7"/>
<dbReference type="NCBIfam" id="NF033206">
    <property type="entry name" value="ScyE_fam"/>
    <property type="match status" value="1"/>
</dbReference>
<dbReference type="SUPFAM" id="SSF101898">
    <property type="entry name" value="NHL repeat"/>
    <property type="match status" value="1"/>
</dbReference>
<name>I0HAM7_ACTM4</name>
<accession>I0HAM7</accession>
<dbReference type="PATRIC" id="fig|512565.3.peg.4831"/>
<dbReference type="Proteomes" id="UP000007882">
    <property type="component" value="Chromosome"/>
</dbReference>
<dbReference type="Gene3D" id="2.120.10.30">
    <property type="entry name" value="TolB, C-terminal domain"/>
    <property type="match status" value="1"/>
</dbReference>
<keyword evidence="1" id="KW-0732">Signal</keyword>
<dbReference type="InterPro" id="IPR011042">
    <property type="entry name" value="6-blade_b-propeller_TolB-like"/>
</dbReference>
<evidence type="ECO:0000313" key="2">
    <source>
        <dbReference type="EMBL" id="BAL90064.1"/>
    </source>
</evidence>
<reference evidence="2 3" key="1">
    <citation type="submission" date="2012-02" db="EMBL/GenBank/DDBJ databases">
        <title>Complete genome sequence of Actinoplanes missouriensis 431 (= NBRC 102363).</title>
        <authorList>
            <person name="Ohnishi Y."/>
            <person name="Ishikawa J."/>
            <person name="Sekine M."/>
            <person name="Hosoyama A."/>
            <person name="Harada T."/>
            <person name="Narita H."/>
            <person name="Hata T."/>
            <person name="Konno Y."/>
            <person name="Tutikane K."/>
            <person name="Fujita N."/>
            <person name="Horinouchi S."/>
            <person name="Hayakawa M."/>
        </authorList>
    </citation>
    <scope>NUCLEOTIDE SEQUENCE [LARGE SCALE GENOMIC DNA]</scope>
    <source>
        <strain evidence="3">ATCC 14538 / DSM 43046 / CBS 188.64 / JCM 3121 / NBRC 102363 / NCIMB 12654 / NRRL B-3342 / UNCC 431</strain>
    </source>
</reference>
<proteinExistence type="predicted"/>
<feature type="signal peptide" evidence="1">
    <location>
        <begin position="1"/>
        <end position="24"/>
    </location>
</feature>
<dbReference type="KEGG" id="ams:AMIS_48440"/>
<feature type="chain" id="PRO_5003627555" description="ScyD/ScyE family protein" evidence="1">
    <location>
        <begin position="25"/>
        <end position="367"/>
    </location>
</feature>
<dbReference type="OrthoDB" id="928769at2"/>
<protein>
    <recommendedName>
        <fullName evidence="4">ScyD/ScyE family protein</fullName>
    </recommendedName>
</protein>